<dbReference type="GO" id="GO:0046872">
    <property type="term" value="F:metal ion binding"/>
    <property type="evidence" value="ECO:0007669"/>
    <property type="project" value="UniProtKB-KW"/>
</dbReference>
<evidence type="ECO:0000256" key="2">
    <source>
        <dbReference type="PIRSR" id="PIRSR603782-1"/>
    </source>
</evidence>
<sequence>TAEQVRQAAAAFRVYVSAGPRDADGDYVVDHSVLTFLLDPDGAVRDCYGRSRTAEEVARSVREHMDSYEPLPPAGRE</sequence>
<gene>
    <name evidence="3" type="primary">Sco2</name>
    <name evidence="3" type="ORF">THRLUD_R15469</name>
</gene>
<dbReference type="EMBL" id="VZTB01030065">
    <property type="protein sequence ID" value="NXA84923.1"/>
    <property type="molecule type" value="Genomic_DNA"/>
</dbReference>
<dbReference type="GO" id="GO:0005739">
    <property type="term" value="C:mitochondrion"/>
    <property type="evidence" value="ECO:0007669"/>
    <property type="project" value="GOC"/>
</dbReference>
<evidence type="ECO:0000256" key="1">
    <source>
        <dbReference type="ARBA" id="ARBA00010996"/>
    </source>
</evidence>
<dbReference type="AlphaFoldDB" id="A0A7K7Z4F4"/>
<dbReference type="InterPro" id="IPR036249">
    <property type="entry name" value="Thioredoxin-like_sf"/>
</dbReference>
<keyword evidence="4" id="KW-1185">Reference proteome</keyword>
<dbReference type="Pfam" id="PF02630">
    <property type="entry name" value="SCO1-SenC"/>
    <property type="match status" value="1"/>
</dbReference>
<organism evidence="3 4">
    <name type="scientific">Thryothorus ludovicianus</name>
    <name type="common">Carolina wren</name>
    <name type="synonym">Sylvia ludoviciana</name>
    <dbReference type="NCBI Taxonomy" id="74200"/>
    <lineage>
        <taxon>Eukaryota</taxon>
        <taxon>Metazoa</taxon>
        <taxon>Chordata</taxon>
        <taxon>Craniata</taxon>
        <taxon>Vertebrata</taxon>
        <taxon>Euteleostomi</taxon>
        <taxon>Archelosauria</taxon>
        <taxon>Archosauria</taxon>
        <taxon>Dinosauria</taxon>
        <taxon>Saurischia</taxon>
        <taxon>Theropoda</taxon>
        <taxon>Coelurosauria</taxon>
        <taxon>Aves</taxon>
        <taxon>Neognathae</taxon>
        <taxon>Neoaves</taxon>
        <taxon>Telluraves</taxon>
        <taxon>Australaves</taxon>
        <taxon>Passeriformes</taxon>
        <taxon>Certhiidae</taxon>
        <taxon>Troglodytinae</taxon>
        <taxon>Thryothorus</taxon>
    </lineage>
</organism>
<accession>A0A7K7Z4F4</accession>
<keyword evidence="2" id="KW-0479">Metal-binding</keyword>
<dbReference type="SUPFAM" id="SSF52833">
    <property type="entry name" value="Thioredoxin-like"/>
    <property type="match status" value="1"/>
</dbReference>
<dbReference type="GO" id="GO:0033617">
    <property type="term" value="P:mitochondrial respiratory chain complex IV assembly"/>
    <property type="evidence" value="ECO:0007669"/>
    <property type="project" value="TreeGrafter"/>
</dbReference>
<reference evidence="3 4" key="1">
    <citation type="submission" date="2019-09" db="EMBL/GenBank/DDBJ databases">
        <title>Bird 10,000 Genomes (B10K) Project - Family phase.</title>
        <authorList>
            <person name="Zhang G."/>
        </authorList>
    </citation>
    <scope>NUCLEOTIDE SEQUENCE [LARGE SCALE GENOMIC DNA]</scope>
    <source>
        <strain evidence="3">B10K-DU-001-68</strain>
        <tissue evidence="3">Muscle</tissue>
    </source>
</reference>
<keyword evidence="2" id="KW-0186">Copper</keyword>
<feature type="binding site" evidence="2">
    <location>
        <position position="31"/>
    </location>
    <ligand>
        <name>Cu cation</name>
        <dbReference type="ChEBI" id="CHEBI:23378"/>
    </ligand>
</feature>
<protein>
    <submittedName>
        <fullName evidence="3">SCO2 protein</fullName>
    </submittedName>
</protein>
<comment type="caution">
    <text evidence="3">The sequence shown here is derived from an EMBL/GenBank/DDBJ whole genome shotgun (WGS) entry which is preliminary data.</text>
</comment>
<dbReference type="InterPro" id="IPR003782">
    <property type="entry name" value="SCO1/SenC"/>
</dbReference>
<dbReference type="PANTHER" id="PTHR12151">
    <property type="entry name" value="ELECTRON TRANSPORT PROTIN SCO1/SENC FAMILY MEMBER"/>
    <property type="match status" value="1"/>
</dbReference>
<comment type="similarity">
    <text evidence="1">Belongs to the SCO1/2 family.</text>
</comment>
<name>A0A7K7Z4F4_THRLU</name>
<feature type="non-terminal residue" evidence="3">
    <location>
        <position position="1"/>
    </location>
</feature>
<dbReference type="PANTHER" id="PTHR12151:SF2">
    <property type="entry name" value="PROTEIN SCO2 HOMOLOG, MITOCHONDRIAL"/>
    <property type="match status" value="1"/>
</dbReference>
<feature type="non-terminal residue" evidence="3">
    <location>
        <position position="77"/>
    </location>
</feature>
<evidence type="ECO:0000313" key="3">
    <source>
        <dbReference type="EMBL" id="NXA84923.1"/>
    </source>
</evidence>
<dbReference type="Gene3D" id="3.40.30.10">
    <property type="entry name" value="Glutaredoxin"/>
    <property type="match status" value="1"/>
</dbReference>
<dbReference type="Proteomes" id="UP000558509">
    <property type="component" value="Unassembled WGS sequence"/>
</dbReference>
<evidence type="ECO:0000313" key="4">
    <source>
        <dbReference type="Proteomes" id="UP000558509"/>
    </source>
</evidence>
<proteinExistence type="inferred from homology"/>